<organism evidence="3 4">
    <name type="scientific">Rubripirellula reticaptiva</name>
    <dbReference type="NCBI Taxonomy" id="2528013"/>
    <lineage>
        <taxon>Bacteria</taxon>
        <taxon>Pseudomonadati</taxon>
        <taxon>Planctomycetota</taxon>
        <taxon>Planctomycetia</taxon>
        <taxon>Pirellulales</taxon>
        <taxon>Pirellulaceae</taxon>
        <taxon>Rubripirellula</taxon>
    </lineage>
</organism>
<evidence type="ECO:0000256" key="2">
    <source>
        <dbReference type="SAM" id="SignalP"/>
    </source>
</evidence>
<gene>
    <name evidence="3" type="ORF">Poly59_34970</name>
</gene>
<evidence type="ECO:0000313" key="4">
    <source>
        <dbReference type="Proteomes" id="UP000317977"/>
    </source>
</evidence>
<name>A0A5C6EXF8_9BACT</name>
<comment type="caution">
    <text evidence="3">The sequence shown here is derived from an EMBL/GenBank/DDBJ whole genome shotgun (WGS) entry which is preliminary data.</text>
</comment>
<evidence type="ECO:0000313" key="3">
    <source>
        <dbReference type="EMBL" id="TWU51901.1"/>
    </source>
</evidence>
<protein>
    <submittedName>
        <fullName evidence="3">Uncharacterized protein</fullName>
    </submittedName>
</protein>
<proteinExistence type="predicted"/>
<feature type="signal peptide" evidence="2">
    <location>
        <begin position="1"/>
        <end position="22"/>
    </location>
</feature>
<sequence precursor="true">MATLAFSAAALSLLSLPGSALADRNKDEPAVVTAELFAAMDAGQIEVKIIPQDATKANVLIRNLTEQPLDLKLPEAFASVPVLAQGMGMGGGGMGGGGMGGGGMGGGGGGGGQAGGGGMGGGGMGGGGMGGGGMGGGGGGFMRVAPERMMKVAVQTVCLEHGKQDPNPRMAYKMVPLDQFTTDPSVRVLCESLGYGQVTQNTAQAAAWHIMDKMSWQELAAKNRVESKYTGNIRWFSPIELRTAQAVVSEAARIAKTRESNNESYESEGKFDAEPTDES</sequence>
<feature type="chain" id="PRO_5022847167" evidence="2">
    <location>
        <begin position="23"/>
        <end position="279"/>
    </location>
</feature>
<dbReference type="Proteomes" id="UP000317977">
    <property type="component" value="Unassembled WGS sequence"/>
</dbReference>
<reference evidence="3 4" key="1">
    <citation type="submission" date="2019-02" db="EMBL/GenBank/DDBJ databases">
        <title>Deep-cultivation of Planctomycetes and their phenomic and genomic characterization uncovers novel biology.</title>
        <authorList>
            <person name="Wiegand S."/>
            <person name="Jogler M."/>
            <person name="Boedeker C."/>
            <person name="Pinto D."/>
            <person name="Vollmers J."/>
            <person name="Rivas-Marin E."/>
            <person name="Kohn T."/>
            <person name="Peeters S.H."/>
            <person name="Heuer A."/>
            <person name="Rast P."/>
            <person name="Oberbeckmann S."/>
            <person name="Bunk B."/>
            <person name="Jeske O."/>
            <person name="Meyerdierks A."/>
            <person name="Storesund J.E."/>
            <person name="Kallscheuer N."/>
            <person name="Luecker S."/>
            <person name="Lage O.M."/>
            <person name="Pohl T."/>
            <person name="Merkel B.J."/>
            <person name="Hornburger P."/>
            <person name="Mueller R.-W."/>
            <person name="Bruemmer F."/>
            <person name="Labrenz M."/>
            <person name="Spormann A.M."/>
            <person name="Op Den Camp H."/>
            <person name="Overmann J."/>
            <person name="Amann R."/>
            <person name="Jetten M.S.M."/>
            <person name="Mascher T."/>
            <person name="Medema M.H."/>
            <person name="Devos D.P."/>
            <person name="Kaster A.-K."/>
            <person name="Ovreas L."/>
            <person name="Rohde M."/>
            <person name="Galperin M.Y."/>
            <person name="Jogler C."/>
        </authorList>
    </citation>
    <scope>NUCLEOTIDE SEQUENCE [LARGE SCALE GENOMIC DNA]</scope>
    <source>
        <strain evidence="3 4">Poly59</strain>
    </source>
</reference>
<feature type="region of interest" description="Disordered" evidence="1">
    <location>
        <begin position="255"/>
        <end position="279"/>
    </location>
</feature>
<keyword evidence="4" id="KW-1185">Reference proteome</keyword>
<dbReference type="EMBL" id="SJPX01000003">
    <property type="protein sequence ID" value="TWU51901.1"/>
    <property type="molecule type" value="Genomic_DNA"/>
</dbReference>
<keyword evidence="2" id="KW-0732">Signal</keyword>
<accession>A0A5C6EXF8</accession>
<evidence type="ECO:0000256" key="1">
    <source>
        <dbReference type="SAM" id="MobiDB-lite"/>
    </source>
</evidence>
<dbReference type="AlphaFoldDB" id="A0A5C6EXF8"/>
<feature type="compositionally biased region" description="Basic and acidic residues" evidence="1">
    <location>
        <begin position="256"/>
        <end position="273"/>
    </location>
</feature>